<evidence type="ECO:0000313" key="2">
    <source>
        <dbReference type="Proteomes" id="UP001521137"/>
    </source>
</evidence>
<gene>
    <name evidence="1" type="ORF">L0668_10680</name>
</gene>
<proteinExistence type="predicted"/>
<dbReference type="InterPro" id="IPR021372">
    <property type="entry name" value="DUF2989"/>
</dbReference>
<sequence>MSVFLISCSNDDVTGSVITLCTDKENAQVCDFIHNGAFCSIQKAETTRALVIQSRNKTVKNAYAALTTLDEYKACLDNVVLAQSAIKKSDEVSRFATIANIPRYQDKIVKETKGVRPEINLWLYKKTGNRDYWESMINGVDMAKSVHQDVFIVMMAEAASNNIEEAKKIADSLLRRTELLNQLSPEVFKFYITYFLNHGDEFKSAVWHGLYAEYVENKPGINTQYFQFHKKMKSSTLEDAQELVDSIVFDTNWLGSTIKDIEKLII</sequence>
<name>A0ABS9D6K7_9ALTE</name>
<dbReference type="EMBL" id="JAKGAS010000005">
    <property type="protein sequence ID" value="MCF2948573.1"/>
    <property type="molecule type" value="Genomic_DNA"/>
</dbReference>
<organism evidence="1 2">
    <name type="scientific">Paraglaciecola algarum</name>
    <dbReference type="NCBI Taxonomy" id="3050085"/>
    <lineage>
        <taxon>Bacteria</taxon>
        <taxon>Pseudomonadati</taxon>
        <taxon>Pseudomonadota</taxon>
        <taxon>Gammaproteobacteria</taxon>
        <taxon>Alteromonadales</taxon>
        <taxon>Alteromonadaceae</taxon>
        <taxon>Paraglaciecola</taxon>
    </lineage>
</organism>
<dbReference type="RefSeq" id="WP_235312463.1">
    <property type="nucleotide sequence ID" value="NZ_JAKGAS010000005.1"/>
</dbReference>
<keyword evidence="2" id="KW-1185">Reference proteome</keyword>
<comment type="caution">
    <text evidence="1">The sequence shown here is derived from an EMBL/GenBank/DDBJ whole genome shotgun (WGS) entry which is preliminary data.</text>
</comment>
<protein>
    <submittedName>
        <fullName evidence="1">DUF2989 domain-containing protein</fullName>
    </submittedName>
</protein>
<dbReference type="Pfam" id="PF11207">
    <property type="entry name" value="DUF2989"/>
    <property type="match status" value="1"/>
</dbReference>
<reference evidence="1 2" key="1">
    <citation type="submission" date="2022-01" db="EMBL/GenBank/DDBJ databases">
        <title>Paraglaciecola sp. G1-23.</title>
        <authorList>
            <person name="Jin M.S."/>
            <person name="Han D.M."/>
            <person name="Kim H.M."/>
            <person name="Jeon C.O."/>
        </authorList>
    </citation>
    <scope>NUCLEOTIDE SEQUENCE [LARGE SCALE GENOMIC DNA]</scope>
    <source>
        <strain evidence="1 2">G1-23</strain>
    </source>
</reference>
<evidence type="ECO:0000313" key="1">
    <source>
        <dbReference type="EMBL" id="MCF2948573.1"/>
    </source>
</evidence>
<accession>A0ABS9D6K7</accession>
<dbReference type="Proteomes" id="UP001521137">
    <property type="component" value="Unassembled WGS sequence"/>
</dbReference>